<feature type="domain" description="Carrier" evidence="5">
    <location>
        <begin position="1031"/>
        <end position="1108"/>
    </location>
</feature>
<dbReference type="OrthoDB" id="416786at2759"/>
<dbReference type="InterPro" id="IPR000873">
    <property type="entry name" value="AMP-dep_synth/lig_dom"/>
</dbReference>
<dbReference type="InterPro" id="IPR009081">
    <property type="entry name" value="PP-bd_ACP"/>
</dbReference>
<dbReference type="GO" id="GO:0005737">
    <property type="term" value="C:cytoplasm"/>
    <property type="evidence" value="ECO:0007669"/>
    <property type="project" value="TreeGrafter"/>
</dbReference>
<dbReference type="InterPro" id="IPR001242">
    <property type="entry name" value="Condensation_dom"/>
</dbReference>
<dbReference type="Proteomes" id="UP000053593">
    <property type="component" value="Unassembled WGS sequence"/>
</dbReference>
<dbReference type="Pfam" id="PF00501">
    <property type="entry name" value="AMP-binding"/>
    <property type="match status" value="1"/>
</dbReference>
<dbReference type="GO" id="GO:0031177">
    <property type="term" value="F:phosphopantetheine binding"/>
    <property type="evidence" value="ECO:0007669"/>
    <property type="project" value="TreeGrafter"/>
</dbReference>
<dbReference type="Gene3D" id="1.10.1200.10">
    <property type="entry name" value="ACP-like"/>
    <property type="match status" value="1"/>
</dbReference>
<evidence type="ECO:0000256" key="4">
    <source>
        <dbReference type="ARBA" id="ARBA00023268"/>
    </source>
</evidence>
<evidence type="ECO:0000313" key="7">
    <source>
        <dbReference type="Proteomes" id="UP000053593"/>
    </source>
</evidence>
<dbReference type="Gene3D" id="3.30.559.10">
    <property type="entry name" value="Chloramphenicol acetyltransferase-like domain"/>
    <property type="match status" value="2"/>
</dbReference>
<sequence>MSSKYSIVAEARINPQHVEDVYLATPFQQGVLHASTKSQPPGRFFIAAYNIHLPPLTNVDRLHACWDTMVNAVSILRTGFILSSQGVLAVVYKADAPHRYMWTQYIRDDLEETGMQTAGLRFIEHLTFESFSGCIPLSIHTVGSPNSGYQIRFCFHHSIFDGSSMVALMRSLHALYHQGSSCPTVRLPKASFASVAAAINSQDLAAKKASNEYWRQLVNDFPDASWPISSTGQSQITIVRSCSVPGNYNPNFPAFRSRIVRAALALTMAMHSGLGDHLFCETRSSRAFLPSDLQSIPGPCLSAQLVRLRCDSSSSLTQLLNDAGSKMTEKVVKECPMSLGQIFEAIGARAATKVRIFLTVYAAPFWLKNEDIPGWQFLDHWTQHDTPLNIDVFHPRDGACQIRLRYDSSISRSVDVDTFLDHFISTLGILSSMESTVSVSASQQYTVQDVFCRLGQIDTPRTLRFGLGPLNSVERNTMNSSSYPLIHEIFQDVARLNSDVPALDFEGTSTMTYKELDLRSTMLAIELKDKMGVQPDDMICLLFDNSFEMIIAILAVLKAGGAYVPLGVDLPIERIERILDIAGGKILLYGEGTPASRAAELKKSFLTLKSMLLLLEGPGRTDISLHSSSEPLPKVAGENLAYVFFTSGSTGTPKGVGVEHRNLSAFAHSGQADFATHPGMRKLLLSPYTFDISVGDIFSTLTGGHTLVLVRRDELLSNLPFWLAETRTTHLSVTPSVARQIPSNGLPNLTYINFVGETVPVDLAARLSQNKEVRNTFGPTESVVSVTEWIIPSQSTVGSIGERVTIGLPIGHNNIYILRPSTNDLSAIGEMGEICIGGSQVSRGYVSDATLSATKFIPDPFSKVPGAQMFRSGDLGKWNRDGMIEHMGRMDGQVKFRGQRIETGEIETVVLQSNQDILAVYADIHRIDGEQVMVGVFTLHSGASAMMERQVIAGYSDTWAIPLSEGRVNTVVQSAEEACQRLLPKYMRPTVWLCLNAFPKDPHGKLNRRNLKKLVQEYVSICLGIEMSIRRAITEAEHIIVSILSQVLGRNSDMINLDASFLSLGGTSLQAMRVTTALQARGIGATVSDCLDDRKTVGMLACLPRIQVRNLKPSSIIPNGLNPNHQRESYVPFSLSAAGWEAGVKAVGLQIENVEDVYPCNATAREWVELALQNQGRSFLCQFQYDLGADLDSSRFVLAWEQLCLIEPALRTVFIEVPASGFITSVVLRPDLTLLKGRGAALEVLKLQNGKEVEEKIEEVLGEHRLILGIAPNKNWLFHNEESGKWTLATSRHHSLHDAKTLDFQAIDLSILYHRGIQAVESLSTKRGLRTSFGVYMQSISHSKNKAFWENYLGTAVPPTWPSSKDVMVGYSKDLGLFQFGIGQWTGNLADLARKIGVAKGAVVRAAYAMAVAEQQRRYAVNGTKRNNDVLVYEMVEGRGAAGLEDVWGFCMHMDVIKVPVHGFDFSTTERSDKNRYLNKLLEVVKEANRNFADTLPAMAEGIEIAAEVLGPKVEKGFKFQTSFVNILDMSQGDLRIDKNPAAPQVVKGDKSLFVGTLIRSTIVGIYLPFHVEIHITKENVKFICPYDPDVVKKEDMDVVVQRMVEVLDTLSAEI</sequence>
<dbReference type="SUPFAM" id="SSF56801">
    <property type="entry name" value="Acetyl-CoA synthetase-like"/>
    <property type="match status" value="1"/>
</dbReference>
<evidence type="ECO:0000256" key="2">
    <source>
        <dbReference type="ARBA" id="ARBA00022553"/>
    </source>
</evidence>
<organism evidence="6 7">
    <name type="scientific">Collybiopsis luxurians FD-317 M1</name>
    <dbReference type="NCBI Taxonomy" id="944289"/>
    <lineage>
        <taxon>Eukaryota</taxon>
        <taxon>Fungi</taxon>
        <taxon>Dikarya</taxon>
        <taxon>Basidiomycota</taxon>
        <taxon>Agaricomycotina</taxon>
        <taxon>Agaricomycetes</taxon>
        <taxon>Agaricomycetidae</taxon>
        <taxon>Agaricales</taxon>
        <taxon>Marasmiineae</taxon>
        <taxon>Omphalotaceae</taxon>
        <taxon>Collybiopsis</taxon>
        <taxon>Collybiopsis luxurians</taxon>
    </lineage>
</organism>
<dbReference type="SUPFAM" id="SSF47336">
    <property type="entry name" value="ACP-like"/>
    <property type="match status" value="1"/>
</dbReference>
<keyword evidence="4" id="KW-0511">Multifunctional enzyme</keyword>
<dbReference type="NCBIfam" id="TIGR01733">
    <property type="entry name" value="AA-adenyl-dom"/>
    <property type="match status" value="1"/>
</dbReference>
<dbReference type="Gene3D" id="3.30.300.30">
    <property type="match status" value="1"/>
</dbReference>
<dbReference type="InterPro" id="IPR023213">
    <property type="entry name" value="CAT-like_dom_sf"/>
</dbReference>
<dbReference type="CDD" id="cd05930">
    <property type="entry name" value="A_NRPS"/>
    <property type="match status" value="1"/>
</dbReference>
<dbReference type="GO" id="GO:0044550">
    <property type="term" value="P:secondary metabolite biosynthetic process"/>
    <property type="evidence" value="ECO:0007669"/>
    <property type="project" value="TreeGrafter"/>
</dbReference>
<protein>
    <recommendedName>
        <fullName evidence="5">Carrier domain-containing protein</fullName>
    </recommendedName>
</protein>
<gene>
    <name evidence="6" type="ORF">GYMLUDRAFT_181590</name>
</gene>
<dbReference type="Pfam" id="PF00668">
    <property type="entry name" value="Condensation"/>
    <property type="match status" value="1"/>
</dbReference>
<dbReference type="InterPro" id="IPR045851">
    <property type="entry name" value="AMP-bd_C_sf"/>
</dbReference>
<dbReference type="Gene3D" id="3.40.50.12780">
    <property type="entry name" value="N-terminal domain of ligase-like"/>
    <property type="match status" value="1"/>
</dbReference>
<reference evidence="6 7" key="1">
    <citation type="submission" date="2014-04" db="EMBL/GenBank/DDBJ databases">
        <title>Evolutionary Origins and Diversification of the Mycorrhizal Mutualists.</title>
        <authorList>
            <consortium name="DOE Joint Genome Institute"/>
            <consortium name="Mycorrhizal Genomics Consortium"/>
            <person name="Kohler A."/>
            <person name="Kuo A."/>
            <person name="Nagy L.G."/>
            <person name="Floudas D."/>
            <person name="Copeland A."/>
            <person name="Barry K.W."/>
            <person name="Cichocki N."/>
            <person name="Veneault-Fourrey C."/>
            <person name="LaButti K."/>
            <person name="Lindquist E.A."/>
            <person name="Lipzen A."/>
            <person name="Lundell T."/>
            <person name="Morin E."/>
            <person name="Murat C."/>
            <person name="Riley R."/>
            <person name="Ohm R."/>
            <person name="Sun H."/>
            <person name="Tunlid A."/>
            <person name="Henrissat B."/>
            <person name="Grigoriev I.V."/>
            <person name="Hibbett D.S."/>
            <person name="Martin F."/>
        </authorList>
    </citation>
    <scope>NUCLEOTIDE SEQUENCE [LARGE SCALE GENOMIC DNA]</scope>
    <source>
        <strain evidence="6 7">FD-317 M1</strain>
    </source>
</reference>
<keyword evidence="1" id="KW-0596">Phosphopantetheine</keyword>
<evidence type="ECO:0000259" key="5">
    <source>
        <dbReference type="PROSITE" id="PS50075"/>
    </source>
</evidence>
<dbReference type="PANTHER" id="PTHR45527:SF1">
    <property type="entry name" value="FATTY ACID SYNTHASE"/>
    <property type="match status" value="1"/>
</dbReference>
<dbReference type="InterPro" id="IPR010071">
    <property type="entry name" value="AA_adenyl_dom"/>
</dbReference>
<dbReference type="InterPro" id="IPR042099">
    <property type="entry name" value="ANL_N_sf"/>
</dbReference>
<evidence type="ECO:0000256" key="1">
    <source>
        <dbReference type="ARBA" id="ARBA00022450"/>
    </source>
</evidence>
<dbReference type="Gene3D" id="3.30.559.30">
    <property type="entry name" value="Nonribosomal peptide synthetase, condensation domain"/>
    <property type="match status" value="2"/>
</dbReference>
<evidence type="ECO:0000256" key="3">
    <source>
        <dbReference type="ARBA" id="ARBA00022598"/>
    </source>
</evidence>
<dbReference type="HOGENOM" id="CLU_245510_0_0_1"/>
<dbReference type="GO" id="GO:0016874">
    <property type="term" value="F:ligase activity"/>
    <property type="evidence" value="ECO:0007669"/>
    <property type="project" value="UniProtKB-KW"/>
</dbReference>
<accession>A0A0D0BAI6</accession>
<dbReference type="PROSITE" id="PS00455">
    <property type="entry name" value="AMP_BINDING"/>
    <property type="match status" value="1"/>
</dbReference>
<evidence type="ECO:0000313" key="6">
    <source>
        <dbReference type="EMBL" id="KIK51311.1"/>
    </source>
</evidence>
<dbReference type="Pfam" id="PF00550">
    <property type="entry name" value="PP-binding"/>
    <property type="match status" value="1"/>
</dbReference>
<dbReference type="SUPFAM" id="SSF52777">
    <property type="entry name" value="CoA-dependent acyltransferases"/>
    <property type="match status" value="4"/>
</dbReference>
<keyword evidence="3" id="KW-0436">Ligase</keyword>
<dbReference type="PANTHER" id="PTHR45527">
    <property type="entry name" value="NONRIBOSOMAL PEPTIDE SYNTHETASE"/>
    <property type="match status" value="1"/>
</dbReference>
<keyword evidence="7" id="KW-1185">Reference proteome</keyword>
<dbReference type="PROSITE" id="PS50075">
    <property type="entry name" value="CARRIER"/>
    <property type="match status" value="1"/>
</dbReference>
<name>A0A0D0BAI6_9AGAR</name>
<keyword evidence="2" id="KW-0597">Phosphoprotein</keyword>
<dbReference type="GO" id="GO:0043041">
    <property type="term" value="P:amino acid activation for nonribosomal peptide biosynthetic process"/>
    <property type="evidence" value="ECO:0007669"/>
    <property type="project" value="TreeGrafter"/>
</dbReference>
<dbReference type="InterPro" id="IPR020845">
    <property type="entry name" value="AMP-binding_CS"/>
</dbReference>
<dbReference type="InterPro" id="IPR036736">
    <property type="entry name" value="ACP-like_sf"/>
</dbReference>
<proteinExistence type="predicted"/>
<dbReference type="EMBL" id="KN834866">
    <property type="protein sequence ID" value="KIK51311.1"/>
    <property type="molecule type" value="Genomic_DNA"/>
</dbReference>